<gene>
    <name evidence="4" type="ORF">MTR67_023400</name>
</gene>
<reference evidence="4" key="1">
    <citation type="submission" date="2023-08" db="EMBL/GenBank/DDBJ databases">
        <title>A de novo genome assembly of Solanum verrucosum Schlechtendal, a Mexican diploid species geographically isolated from the other diploid A-genome species in potato relatives.</title>
        <authorList>
            <person name="Hosaka K."/>
        </authorList>
    </citation>
    <scope>NUCLEOTIDE SEQUENCE</scope>
    <source>
        <tissue evidence="4">Young leaves</tissue>
    </source>
</reference>
<dbReference type="SUPFAM" id="SSF56672">
    <property type="entry name" value="DNA/RNA polymerases"/>
    <property type="match status" value="1"/>
</dbReference>
<keyword evidence="1" id="KW-0511">Multifunctional enzyme</keyword>
<dbReference type="AlphaFoldDB" id="A0AAF0QZN1"/>
<feature type="domain" description="Reverse transcriptase" evidence="2">
    <location>
        <begin position="36"/>
        <end position="108"/>
    </location>
</feature>
<dbReference type="InterPro" id="IPR041577">
    <property type="entry name" value="RT_RNaseH_2"/>
</dbReference>
<dbReference type="GO" id="GO:0003824">
    <property type="term" value="F:catalytic activity"/>
    <property type="evidence" value="ECO:0007669"/>
    <property type="project" value="UniProtKB-KW"/>
</dbReference>
<dbReference type="FunFam" id="3.30.70.270:FF:000020">
    <property type="entry name" value="Transposon Tf2-6 polyprotein-like Protein"/>
    <property type="match status" value="1"/>
</dbReference>
<sequence length="257" mass="29237">MAPTELRELKAQLQEILEKGFIQPSVSSWGAPVLFINKKDGTLKFCIDYRQLYKITIKNKYPLPRIDDLFDQLKSAKVFSKIDLRSGYHQLRVREKDIPKLLLELDEVAFLGHVVSTEGVKVDPSKIQTVVEWRPPNSLIVVRSFLGLAGYYRIFVQAFSIIASPLTKLLKKGVNFIWDDKCQESFETVKSLLTQVPILTLPIEVKEYVVYSDASHNGLGCLLMQEGNVISYASRKLKPHELNYPTHDLELAAIVFA</sequence>
<protein>
    <submittedName>
        <fullName evidence="4">Uncharacterized protein</fullName>
    </submittedName>
</protein>
<feature type="domain" description="Reverse transcriptase/retrotransposon-derived protein RNase H-like" evidence="3">
    <location>
        <begin position="178"/>
        <end position="257"/>
    </location>
</feature>
<dbReference type="InterPro" id="IPR050951">
    <property type="entry name" value="Retrovirus_Pol_polyprotein"/>
</dbReference>
<dbReference type="InterPro" id="IPR000477">
    <property type="entry name" value="RT_dom"/>
</dbReference>
<proteinExistence type="predicted"/>
<dbReference type="InterPro" id="IPR043128">
    <property type="entry name" value="Rev_trsase/Diguanyl_cyclase"/>
</dbReference>
<dbReference type="Gene3D" id="3.10.10.10">
    <property type="entry name" value="HIV Type 1 Reverse Transcriptase, subunit A, domain 1"/>
    <property type="match status" value="1"/>
</dbReference>
<dbReference type="Pfam" id="PF17919">
    <property type="entry name" value="RT_RNaseH_2"/>
    <property type="match status" value="1"/>
</dbReference>
<dbReference type="Proteomes" id="UP001234989">
    <property type="component" value="Chromosome 5"/>
</dbReference>
<evidence type="ECO:0000256" key="1">
    <source>
        <dbReference type="ARBA" id="ARBA00023268"/>
    </source>
</evidence>
<evidence type="ECO:0000313" key="5">
    <source>
        <dbReference type="Proteomes" id="UP001234989"/>
    </source>
</evidence>
<name>A0AAF0QZN1_SOLVR</name>
<dbReference type="Pfam" id="PF00078">
    <property type="entry name" value="RVT_1"/>
    <property type="match status" value="1"/>
</dbReference>
<dbReference type="CDD" id="cd01647">
    <property type="entry name" value="RT_LTR"/>
    <property type="match status" value="1"/>
</dbReference>
<dbReference type="PANTHER" id="PTHR37984:SF5">
    <property type="entry name" value="PROTEIN NYNRIN-LIKE"/>
    <property type="match status" value="1"/>
</dbReference>
<dbReference type="Gene3D" id="3.30.70.270">
    <property type="match status" value="1"/>
</dbReference>
<dbReference type="EMBL" id="CP133616">
    <property type="protein sequence ID" value="WMV30015.1"/>
    <property type="molecule type" value="Genomic_DNA"/>
</dbReference>
<dbReference type="InterPro" id="IPR043502">
    <property type="entry name" value="DNA/RNA_pol_sf"/>
</dbReference>
<organism evidence="4 5">
    <name type="scientific">Solanum verrucosum</name>
    <dbReference type="NCBI Taxonomy" id="315347"/>
    <lineage>
        <taxon>Eukaryota</taxon>
        <taxon>Viridiplantae</taxon>
        <taxon>Streptophyta</taxon>
        <taxon>Embryophyta</taxon>
        <taxon>Tracheophyta</taxon>
        <taxon>Spermatophyta</taxon>
        <taxon>Magnoliopsida</taxon>
        <taxon>eudicotyledons</taxon>
        <taxon>Gunneridae</taxon>
        <taxon>Pentapetalae</taxon>
        <taxon>asterids</taxon>
        <taxon>lamiids</taxon>
        <taxon>Solanales</taxon>
        <taxon>Solanaceae</taxon>
        <taxon>Solanoideae</taxon>
        <taxon>Solaneae</taxon>
        <taxon>Solanum</taxon>
    </lineage>
</organism>
<keyword evidence="5" id="KW-1185">Reference proteome</keyword>
<evidence type="ECO:0000259" key="3">
    <source>
        <dbReference type="Pfam" id="PF17919"/>
    </source>
</evidence>
<dbReference type="PANTHER" id="PTHR37984">
    <property type="entry name" value="PROTEIN CBG26694"/>
    <property type="match status" value="1"/>
</dbReference>
<evidence type="ECO:0000259" key="2">
    <source>
        <dbReference type="Pfam" id="PF00078"/>
    </source>
</evidence>
<evidence type="ECO:0000313" key="4">
    <source>
        <dbReference type="EMBL" id="WMV30015.1"/>
    </source>
</evidence>
<accession>A0AAF0QZN1</accession>